<keyword evidence="6 10" id="KW-0443">Lipid metabolism</keyword>
<evidence type="ECO:0000256" key="4">
    <source>
        <dbReference type="ARBA" id="ARBA00022692"/>
    </source>
</evidence>
<evidence type="ECO:0000256" key="5">
    <source>
        <dbReference type="ARBA" id="ARBA00022989"/>
    </source>
</evidence>
<reference evidence="12" key="1">
    <citation type="journal article" date="2019" name="Int. J. Syst. Evol. Microbiol.">
        <title>The Global Catalogue of Microorganisms (GCM) 10K type strain sequencing project: providing services to taxonomists for standard genome sequencing and annotation.</title>
        <authorList>
            <consortium name="The Broad Institute Genomics Platform"/>
            <consortium name="The Broad Institute Genome Sequencing Center for Infectious Disease"/>
            <person name="Wu L."/>
            <person name="Ma J."/>
        </authorList>
    </citation>
    <scope>NUCLEOTIDE SEQUENCE [LARGE SCALE GENOMIC DNA]</scope>
    <source>
        <strain evidence="12">CGMCC 1.6774</strain>
    </source>
</reference>
<comment type="pathway">
    <text evidence="10">Lipid metabolism; phospholipid metabolism.</text>
</comment>
<dbReference type="RefSeq" id="WP_378478314.1">
    <property type="nucleotide sequence ID" value="NZ_JBHUIW010000014.1"/>
</dbReference>
<dbReference type="SMART" id="SM01207">
    <property type="entry name" value="G3P_acyltransf"/>
    <property type="match status" value="1"/>
</dbReference>
<evidence type="ECO:0000256" key="7">
    <source>
        <dbReference type="ARBA" id="ARBA00023136"/>
    </source>
</evidence>
<feature type="transmembrane region" description="Helical" evidence="10">
    <location>
        <begin position="6"/>
        <end position="30"/>
    </location>
</feature>
<evidence type="ECO:0000313" key="12">
    <source>
        <dbReference type="Proteomes" id="UP001597314"/>
    </source>
</evidence>
<evidence type="ECO:0000313" key="11">
    <source>
        <dbReference type="EMBL" id="MFD2183151.1"/>
    </source>
</evidence>
<dbReference type="Proteomes" id="UP001597314">
    <property type="component" value="Unassembled WGS sequence"/>
</dbReference>
<dbReference type="EMBL" id="JBHUIW010000014">
    <property type="protein sequence ID" value="MFD2183151.1"/>
    <property type="molecule type" value="Genomic_DNA"/>
</dbReference>
<dbReference type="InterPro" id="IPR003811">
    <property type="entry name" value="G3P_acylTferase_PlsY"/>
</dbReference>
<keyword evidence="1 10" id="KW-1003">Cell membrane</keyword>
<keyword evidence="7 10" id="KW-0472">Membrane</keyword>
<dbReference type="GO" id="GO:0004366">
    <property type="term" value="F:glycerol-3-phosphate O-acyltransferase activity"/>
    <property type="evidence" value="ECO:0007669"/>
    <property type="project" value="UniProtKB-EC"/>
</dbReference>
<keyword evidence="3 10" id="KW-0808">Transferase</keyword>
<comment type="subcellular location">
    <subcellularLocation>
        <location evidence="10">Cell membrane</location>
        <topology evidence="10">Multi-pass membrane protein</topology>
    </subcellularLocation>
</comment>
<comment type="caution">
    <text evidence="11">The sequence shown here is derived from an EMBL/GenBank/DDBJ whole genome shotgun (WGS) entry which is preliminary data.</text>
</comment>
<evidence type="ECO:0000256" key="2">
    <source>
        <dbReference type="ARBA" id="ARBA00022516"/>
    </source>
</evidence>
<evidence type="ECO:0000256" key="1">
    <source>
        <dbReference type="ARBA" id="ARBA00022475"/>
    </source>
</evidence>
<dbReference type="Pfam" id="PF02660">
    <property type="entry name" value="G3P_acyltransf"/>
    <property type="match status" value="1"/>
</dbReference>
<dbReference type="NCBIfam" id="TIGR00023">
    <property type="entry name" value="glycerol-3-phosphate 1-O-acyltransferase PlsY"/>
    <property type="match status" value="1"/>
</dbReference>
<proteinExistence type="inferred from homology"/>
<keyword evidence="9 10" id="KW-1208">Phospholipid metabolism</keyword>
<dbReference type="EC" id="2.3.1.275" evidence="10"/>
<feature type="transmembrane region" description="Helical" evidence="10">
    <location>
        <begin position="60"/>
        <end position="82"/>
    </location>
</feature>
<keyword evidence="11" id="KW-0012">Acyltransferase</keyword>
<gene>
    <name evidence="10 11" type="primary">plsY</name>
    <name evidence="11" type="ORF">ACFSOX_13415</name>
</gene>
<name>A0ABW5AKE3_9BRAD</name>
<evidence type="ECO:0000256" key="6">
    <source>
        <dbReference type="ARBA" id="ARBA00023098"/>
    </source>
</evidence>
<keyword evidence="5 10" id="KW-1133">Transmembrane helix</keyword>
<sequence>MLTDWSAAPLLIAALALGYLLGSIPFGLLLTRIAGEGDIRTIGSGNIGATNVLRTGRKGLAAATLLLDALKGTAAVLIAPLLAGGTPAAADLGLVAGLGAFLGHLYPVWLRFRGGKGVATFVGVLIAVSPLVALGFAVVWLAAAFGTRYSSVGGLAASAATPLLLWIAGPPKAALLFALLAAITWVKHLPNLKRLAAGTESKIGARGSKAPSADEPA</sequence>
<dbReference type="PANTHER" id="PTHR30309">
    <property type="entry name" value="INNER MEMBRANE PROTEIN YGIH"/>
    <property type="match status" value="1"/>
</dbReference>
<evidence type="ECO:0000256" key="10">
    <source>
        <dbReference type="HAMAP-Rule" id="MF_01043"/>
    </source>
</evidence>
<keyword evidence="8 10" id="KW-0594">Phospholipid biosynthesis</keyword>
<keyword evidence="2 10" id="KW-0444">Lipid biosynthesis</keyword>
<feature type="transmembrane region" description="Helical" evidence="10">
    <location>
        <begin position="118"/>
        <end position="143"/>
    </location>
</feature>
<dbReference type="HAMAP" id="MF_01043">
    <property type="entry name" value="PlsY"/>
    <property type="match status" value="1"/>
</dbReference>
<evidence type="ECO:0000256" key="3">
    <source>
        <dbReference type="ARBA" id="ARBA00022679"/>
    </source>
</evidence>
<organism evidence="11 12">
    <name type="scientific">Rhodoplanes azumiensis</name>
    <dbReference type="NCBI Taxonomy" id="1897628"/>
    <lineage>
        <taxon>Bacteria</taxon>
        <taxon>Pseudomonadati</taxon>
        <taxon>Pseudomonadota</taxon>
        <taxon>Alphaproteobacteria</taxon>
        <taxon>Hyphomicrobiales</taxon>
        <taxon>Nitrobacteraceae</taxon>
        <taxon>Rhodoplanes</taxon>
    </lineage>
</organism>
<comment type="catalytic activity">
    <reaction evidence="10">
        <text>an acyl phosphate + sn-glycerol 3-phosphate = a 1-acyl-sn-glycero-3-phosphate + phosphate</text>
        <dbReference type="Rhea" id="RHEA:34075"/>
        <dbReference type="ChEBI" id="CHEBI:43474"/>
        <dbReference type="ChEBI" id="CHEBI:57597"/>
        <dbReference type="ChEBI" id="CHEBI:57970"/>
        <dbReference type="ChEBI" id="CHEBI:59918"/>
        <dbReference type="EC" id="2.3.1.275"/>
    </reaction>
</comment>
<keyword evidence="4 10" id="KW-0812">Transmembrane</keyword>
<feature type="transmembrane region" description="Helical" evidence="10">
    <location>
        <begin position="88"/>
        <end position="106"/>
    </location>
</feature>
<comment type="similarity">
    <text evidence="10">Belongs to the PlsY family.</text>
</comment>
<keyword evidence="12" id="KW-1185">Reference proteome</keyword>
<evidence type="ECO:0000256" key="9">
    <source>
        <dbReference type="ARBA" id="ARBA00023264"/>
    </source>
</evidence>
<comment type="subunit">
    <text evidence="10">Probably interacts with PlsX.</text>
</comment>
<accession>A0ABW5AKE3</accession>
<dbReference type="PANTHER" id="PTHR30309:SF0">
    <property type="entry name" value="GLYCEROL-3-PHOSPHATE ACYLTRANSFERASE-RELATED"/>
    <property type="match status" value="1"/>
</dbReference>
<feature type="transmembrane region" description="Helical" evidence="10">
    <location>
        <begin position="163"/>
        <end position="186"/>
    </location>
</feature>
<comment type="function">
    <text evidence="10">Catalyzes the transfer of an acyl group from acyl-phosphate (acyl-PO(4)) to glycerol-3-phosphate (G3P) to form lysophosphatidic acid (LPA). This enzyme utilizes acyl-phosphate as fatty acyl donor, but not acyl-CoA or acyl-ACP.</text>
</comment>
<protein>
    <recommendedName>
        <fullName evidence="10">Glycerol-3-phosphate acyltransferase</fullName>
    </recommendedName>
    <alternativeName>
        <fullName evidence="10">Acyl-PO4 G3P acyltransferase</fullName>
    </alternativeName>
    <alternativeName>
        <fullName evidence="10">Acyl-phosphate--glycerol-3-phosphate acyltransferase</fullName>
    </alternativeName>
    <alternativeName>
        <fullName evidence="10">G3P acyltransferase</fullName>
        <shortName evidence="10">GPAT</shortName>
        <ecNumber evidence="10">2.3.1.275</ecNumber>
    </alternativeName>
    <alternativeName>
        <fullName evidence="10">Lysophosphatidic acid synthase</fullName>
        <shortName evidence="10">LPA synthase</shortName>
    </alternativeName>
</protein>
<evidence type="ECO:0000256" key="8">
    <source>
        <dbReference type="ARBA" id="ARBA00023209"/>
    </source>
</evidence>